<feature type="signal peptide" evidence="3">
    <location>
        <begin position="1"/>
        <end position="20"/>
    </location>
</feature>
<keyword evidence="2" id="KW-0378">Hydrolase</keyword>
<evidence type="ECO:0000313" key="5">
    <source>
        <dbReference type="Proteomes" id="UP000198670"/>
    </source>
</evidence>
<name>A0A1I3FP60_9SPHI</name>
<dbReference type="EMBL" id="FOQO01000002">
    <property type="protein sequence ID" value="SFI12964.1"/>
    <property type="molecule type" value="Genomic_DNA"/>
</dbReference>
<organism evidence="4 5">
    <name type="scientific">Parapedobacter indicus</name>
    <dbReference type="NCBI Taxonomy" id="1477437"/>
    <lineage>
        <taxon>Bacteria</taxon>
        <taxon>Pseudomonadati</taxon>
        <taxon>Bacteroidota</taxon>
        <taxon>Sphingobacteriia</taxon>
        <taxon>Sphingobacteriales</taxon>
        <taxon>Sphingobacteriaceae</taxon>
        <taxon>Parapedobacter</taxon>
    </lineage>
</organism>
<evidence type="ECO:0000256" key="3">
    <source>
        <dbReference type="SAM" id="SignalP"/>
    </source>
</evidence>
<evidence type="ECO:0000313" key="4">
    <source>
        <dbReference type="EMBL" id="SFI12964.1"/>
    </source>
</evidence>
<dbReference type="PANTHER" id="PTHR30023:SF0">
    <property type="entry name" value="PENICILLIN-SENSITIVE CARBOXYPEPTIDASE A"/>
    <property type="match status" value="1"/>
</dbReference>
<sequence length="472" mass="51478">MQKLLSFLLFLPFFVHYTVAQPLAQKIATAFRAFESHESLANGMASFIVLNTSTGQVVFAKNEKLGMAPASTLKTVTSTAAYQVLGADFTFETTLSYTGQVDASGTLKGDIVIRGTGDPSLGSDRFPQTSDTVLLSTWVQAIKAAGIRKIDGSIIADDRLYDGQTAPRGWTWQDMGNYYGAGISSLNWRENSVGVDFIPSATPGALTRIASTTADVSYLQLVNETTTGNRGTGDRVYAFAAPYSSRIYLRGTYGIDLKKTVYLSLPDGAYDAAYQLHNALEQTSIPQTHPPTTTHLLLLAGSEVPSGGTTLHTHRSPALGELIYWFNQKSINLYGEVLLKAMAYKLEAKTDTRDAAELLQKFWTNKIGVPEGELRMMDGSGLSPENRVTTNVLARILLAAKKEPWFAGFFESLPVYNGMKMKSGTIGGVLGYVGYQTNKDGTPLVFALLVNNYQGTATPMRQRMFRLLDQLK</sequence>
<keyword evidence="3" id="KW-0732">Signal</keyword>
<dbReference type="SUPFAM" id="SSF56601">
    <property type="entry name" value="beta-lactamase/transpeptidase-like"/>
    <property type="match status" value="1"/>
</dbReference>
<proteinExistence type="inferred from homology"/>
<dbReference type="GO" id="GO:0006508">
    <property type="term" value="P:proteolysis"/>
    <property type="evidence" value="ECO:0007669"/>
    <property type="project" value="InterPro"/>
</dbReference>
<protein>
    <submittedName>
        <fullName evidence="4">D-alanyl-D-alanine carboxypeptidase / D-alanyl-D-alanine-endopeptidase (Penicillin-binding protein 4)</fullName>
    </submittedName>
</protein>
<dbReference type="Gene3D" id="3.50.80.20">
    <property type="entry name" value="D-Ala-D-Ala carboxypeptidase C, peptidase S13"/>
    <property type="match status" value="1"/>
</dbReference>
<keyword evidence="4" id="KW-0121">Carboxypeptidase</keyword>
<dbReference type="PANTHER" id="PTHR30023">
    <property type="entry name" value="D-ALANYL-D-ALANINE CARBOXYPEPTIDASE"/>
    <property type="match status" value="1"/>
</dbReference>
<dbReference type="PRINTS" id="PR00922">
    <property type="entry name" value="DADACBPTASE3"/>
</dbReference>
<dbReference type="RefSeq" id="WP_177195050.1">
    <property type="nucleotide sequence ID" value="NZ_FOQO01000002.1"/>
</dbReference>
<dbReference type="InterPro" id="IPR000667">
    <property type="entry name" value="Peptidase_S13"/>
</dbReference>
<feature type="chain" id="PRO_5011647211" evidence="3">
    <location>
        <begin position="21"/>
        <end position="472"/>
    </location>
</feature>
<evidence type="ECO:0000256" key="1">
    <source>
        <dbReference type="ARBA" id="ARBA00006096"/>
    </source>
</evidence>
<dbReference type="Pfam" id="PF02113">
    <property type="entry name" value="Peptidase_S13"/>
    <property type="match status" value="1"/>
</dbReference>
<evidence type="ECO:0000256" key="2">
    <source>
        <dbReference type="ARBA" id="ARBA00022801"/>
    </source>
</evidence>
<dbReference type="Proteomes" id="UP000198670">
    <property type="component" value="Unassembled WGS sequence"/>
</dbReference>
<reference evidence="4 5" key="1">
    <citation type="submission" date="2016-10" db="EMBL/GenBank/DDBJ databases">
        <authorList>
            <person name="de Groot N.N."/>
        </authorList>
    </citation>
    <scope>NUCLEOTIDE SEQUENCE [LARGE SCALE GENOMIC DNA]</scope>
    <source>
        <strain evidence="4 5">RK1</strain>
    </source>
</reference>
<dbReference type="GO" id="GO:0004185">
    <property type="term" value="F:serine-type carboxypeptidase activity"/>
    <property type="evidence" value="ECO:0007669"/>
    <property type="project" value="InterPro"/>
</dbReference>
<comment type="similarity">
    <text evidence="1">Belongs to the peptidase S13 family.</text>
</comment>
<keyword evidence="5" id="KW-1185">Reference proteome</keyword>
<dbReference type="STRING" id="1477437.SAMN05444682_102426"/>
<accession>A0A1I3FP60</accession>
<dbReference type="NCBIfam" id="TIGR00666">
    <property type="entry name" value="PBP4"/>
    <property type="match status" value="1"/>
</dbReference>
<dbReference type="AlphaFoldDB" id="A0A1I3FP60"/>
<dbReference type="Gene3D" id="3.40.710.10">
    <property type="entry name" value="DD-peptidase/beta-lactamase superfamily"/>
    <property type="match status" value="2"/>
</dbReference>
<dbReference type="InterPro" id="IPR012338">
    <property type="entry name" value="Beta-lactam/transpept-like"/>
</dbReference>
<keyword evidence="4" id="KW-0645">Protease</keyword>
<dbReference type="GO" id="GO:0000270">
    <property type="term" value="P:peptidoglycan metabolic process"/>
    <property type="evidence" value="ECO:0007669"/>
    <property type="project" value="TreeGrafter"/>
</dbReference>
<gene>
    <name evidence="4" type="ORF">SAMN05444682_102426</name>
</gene>